<evidence type="ECO:0000313" key="3">
    <source>
        <dbReference type="Proteomes" id="UP000594688"/>
    </source>
</evidence>
<feature type="transmembrane region" description="Helical" evidence="1">
    <location>
        <begin position="112"/>
        <end position="130"/>
    </location>
</feature>
<evidence type="ECO:0000313" key="2">
    <source>
        <dbReference type="EMBL" id="QPJ62097.1"/>
    </source>
</evidence>
<gene>
    <name evidence="2" type="ORF">G3M70_09535</name>
</gene>
<reference evidence="2 3" key="1">
    <citation type="submission" date="2020-02" db="EMBL/GenBank/DDBJ databases">
        <title>Genomic and physiological characterization of two novel Nitrospinaceae genera.</title>
        <authorList>
            <person name="Mueller A.J."/>
            <person name="Jung M.-Y."/>
            <person name="Strachan C.R."/>
            <person name="Herbold C.W."/>
            <person name="Kirkegaard R.H."/>
            <person name="Daims H."/>
        </authorList>
    </citation>
    <scope>NUCLEOTIDE SEQUENCE [LARGE SCALE GENOMIC DNA]</scope>
    <source>
        <strain evidence="2">EB</strain>
    </source>
</reference>
<feature type="transmembrane region" description="Helical" evidence="1">
    <location>
        <begin position="9"/>
        <end position="28"/>
    </location>
</feature>
<keyword evidence="1" id="KW-0472">Membrane</keyword>
<dbReference type="Proteomes" id="UP000594688">
    <property type="component" value="Chromosome"/>
</dbReference>
<feature type="transmembrane region" description="Helical" evidence="1">
    <location>
        <begin position="136"/>
        <end position="155"/>
    </location>
</feature>
<keyword evidence="1" id="KW-1133">Transmembrane helix</keyword>
<feature type="transmembrane region" description="Helical" evidence="1">
    <location>
        <begin position="248"/>
        <end position="270"/>
    </location>
</feature>
<feature type="transmembrane region" description="Helical" evidence="1">
    <location>
        <begin position="202"/>
        <end position="219"/>
    </location>
</feature>
<proteinExistence type="predicted"/>
<name>A0A7T0BWF7_9BACT</name>
<feature type="transmembrane region" description="Helical" evidence="1">
    <location>
        <begin position="298"/>
        <end position="316"/>
    </location>
</feature>
<keyword evidence="1" id="KW-0812">Transmembrane</keyword>
<accession>A0A7T0BWF7</accession>
<protein>
    <recommendedName>
        <fullName evidence="4">Glycosyltransferase RgtA/B/C/D-like domain-containing protein</fullName>
    </recommendedName>
</protein>
<evidence type="ECO:0008006" key="4">
    <source>
        <dbReference type="Google" id="ProtNLM"/>
    </source>
</evidence>
<sequence length="501" mass="57376">MPPTSYTRFLIRLLILVYGVHAFSYNFADVDLWGHLKFGQEHYQTGSLAATDPFSYTAPGHSWINHEWLSELIFYVMFALMGSTGLMVLKIGVGLFIIHILSQWYFRNFTSLLAYGLTFFLLINVLEIGYGTRPYLFTYAFTAALVVLIYNHFEIQKTSVFWIPPMIILWINCHGGAVAGIAILGMVVVVESLRCKLKGLQLPSYLIISLVASGIALLINPYGHELLMFLVQTIPKPRMISEWRPVELLGSNTGLLAFKVMAVFSIITLFLKKEKRPWEIALVVCAVFFGFRHLRHTFIAGILLTPVFATGLNILVDKLKQSGSVFLKVKPVYVATILVALIVWQGSTVIFKLGPTRFQMMVDAKQFPVYAVRFMKENNLGGNVLVAFNWGEYLIWKLPNSKVSIDGRYWTVYPDNVILQNFIFHRGMKYWDQMLSMYPHDIILTHYLNKDLENRKDWVKIYQDGTARIFIPVTNPPSPALQKFQKRELVYNESAPSFYFP</sequence>
<dbReference type="KEGG" id="nli:G3M70_09535"/>
<dbReference type="EMBL" id="CP048685">
    <property type="protein sequence ID" value="QPJ62097.1"/>
    <property type="molecule type" value="Genomic_DNA"/>
</dbReference>
<organism evidence="2 3">
    <name type="scientific">Candidatus Nitronauta litoralis</name>
    <dbReference type="NCBI Taxonomy" id="2705533"/>
    <lineage>
        <taxon>Bacteria</taxon>
        <taxon>Pseudomonadati</taxon>
        <taxon>Nitrospinota/Tectimicrobiota group</taxon>
        <taxon>Nitrospinota</taxon>
        <taxon>Nitrospinia</taxon>
        <taxon>Nitrospinales</taxon>
        <taxon>Nitrospinaceae</taxon>
        <taxon>Candidatus Nitronauta</taxon>
    </lineage>
</organism>
<evidence type="ECO:0000256" key="1">
    <source>
        <dbReference type="SAM" id="Phobius"/>
    </source>
</evidence>
<feature type="transmembrane region" description="Helical" evidence="1">
    <location>
        <begin position="167"/>
        <end position="190"/>
    </location>
</feature>
<dbReference type="AlphaFoldDB" id="A0A7T0BWF7"/>
<feature type="transmembrane region" description="Helical" evidence="1">
    <location>
        <begin position="72"/>
        <end position="100"/>
    </location>
</feature>
<feature type="transmembrane region" description="Helical" evidence="1">
    <location>
        <begin position="332"/>
        <end position="351"/>
    </location>
</feature>